<dbReference type="Proteomes" id="UP000788262">
    <property type="component" value="Unassembled WGS sequence"/>
</dbReference>
<proteinExistence type="predicted"/>
<protein>
    <recommendedName>
        <fullName evidence="4">Secreted protein</fullName>
    </recommendedName>
</protein>
<organism evidence="2 3">
    <name type="scientific">Streptomyces actuosus</name>
    <dbReference type="NCBI Taxonomy" id="1885"/>
    <lineage>
        <taxon>Bacteria</taxon>
        <taxon>Bacillati</taxon>
        <taxon>Actinomycetota</taxon>
        <taxon>Actinomycetes</taxon>
        <taxon>Kitasatosporales</taxon>
        <taxon>Streptomycetaceae</taxon>
        <taxon>Streptomyces</taxon>
    </lineage>
</organism>
<evidence type="ECO:0000313" key="3">
    <source>
        <dbReference type="Proteomes" id="UP000788262"/>
    </source>
</evidence>
<name>A0ABS2VMA8_STRAS</name>
<feature type="signal peptide" evidence="1">
    <location>
        <begin position="1"/>
        <end position="29"/>
    </location>
</feature>
<gene>
    <name evidence="2" type="ORF">JS756_08885</name>
</gene>
<feature type="chain" id="PRO_5046975749" description="Secreted protein" evidence="1">
    <location>
        <begin position="30"/>
        <end position="126"/>
    </location>
</feature>
<accession>A0ABS2VMA8</accession>
<reference evidence="2 3" key="1">
    <citation type="submission" date="2021-02" db="EMBL/GenBank/DDBJ databases">
        <title>Whole genome sequencing of Streptomyces actuosus VRA1.</title>
        <authorList>
            <person name="Sen G."/>
            <person name="Sen A."/>
        </authorList>
    </citation>
    <scope>NUCLEOTIDE SEQUENCE [LARGE SCALE GENOMIC DNA]</scope>
    <source>
        <strain evidence="2 3">VRA1</strain>
    </source>
</reference>
<evidence type="ECO:0008006" key="4">
    <source>
        <dbReference type="Google" id="ProtNLM"/>
    </source>
</evidence>
<dbReference type="EMBL" id="JAFFZS010000005">
    <property type="protein sequence ID" value="MBN0044221.1"/>
    <property type="molecule type" value="Genomic_DNA"/>
</dbReference>
<evidence type="ECO:0000256" key="1">
    <source>
        <dbReference type="SAM" id="SignalP"/>
    </source>
</evidence>
<keyword evidence="1" id="KW-0732">Signal</keyword>
<evidence type="ECO:0000313" key="2">
    <source>
        <dbReference type="EMBL" id="MBN0044221.1"/>
    </source>
</evidence>
<comment type="caution">
    <text evidence="2">The sequence shown here is derived from an EMBL/GenBank/DDBJ whole genome shotgun (WGS) entry which is preliminary data.</text>
</comment>
<keyword evidence="3" id="KW-1185">Reference proteome</keyword>
<dbReference type="RefSeq" id="WP_205382454.1">
    <property type="nucleotide sequence ID" value="NZ_JAFFZS010000005.1"/>
</dbReference>
<sequence length="126" mass="13549">MTRTKLTRLGTVAAAATAMMVTAATPAMATSNKTISLGHGRGYMKFIDDGDVFKICDTKKDGHGVTGTLWVRNLSGLVSVAMRIDDGGDAGCDKKGYNIGNLASYKMEICWNGKGEPCKFSEWFNE</sequence>